<evidence type="ECO:0000256" key="5">
    <source>
        <dbReference type="SAM" id="Phobius"/>
    </source>
</evidence>
<dbReference type="GO" id="GO:0016020">
    <property type="term" value="C:membrane"/>
    <property type="evidence" value="ECO:0007669"/>
    <property type="project" value="UniProtKB-SubCell"/>
</dbReference>
<comment type="subcellular location">
    <subcellularLocation>
        <location evidence="1">Membrane</location>
        <topology evidence="1">Multi-pass membrane protein</topology>
    </subcellularLocation>
</comment>
<dbReference type="RefSeq" id="WP_167695206.1">
    <property type="nucleotide sequence ID" value="NZ_CP118181.1"/>
</dbReference>
<evidence type="ECO:0000256" key="1">
    <source>
        <dbReference type="ARBA" id="ARBA00004141"/>
    </source>
</evidence>
<dbReference type="InterPro" id="IPR003825">
    <property type="entry name" value="Colicin-V_CvpA"/>
</dbReference>
<evidence type="ECO:0008006" key="8">
    <source>
        <dbReference type="Google" id="ProtNLM"/>
    </source>
</evidence>
<dbReference type="Proteomes" id="UP000778951">
    <property type="component" value="Unassembled WGS sequence"/>
</dbReference>
<evidence type="ECO:0000313" key="6">
    <source>
        <dbReference type="EMBL" id="NIZ69105.1"/>
    </source>
</evidence>
<keyword evidence="4 5" id="KW-0472">Membrane</keyword>
<feature type="transmembrane region" description="Helical" evidence="5">
    <location>
        <begin position="6"/>
        <end position="24"/>
    </location>
</feature>
<dbReference type="GO" id="GO:0009403">
    <property type="term" value="P:toxin biosynthetic process"/>
    <property type="evidence" value="ECO:0007669"/>
    <property type="project" value="InterPro"/>
</dbReference>
<accession>A0A968GI78</accession>
<dbReference type="Pfam" id="PF02674">
    <property type="entry name" value="Colicin_V"/>
    <property type="match status" value="1"/>
</dbReference>
<gene>
    <name evidence="6" type="ORF">HCT48_02615</name>
</gene>
<keyword evidence="7" id="KW-1185">Reference proteome</keyword>
<keyword evidence="2 5" id="KW-0812">Transmembrane</keyword>
<name>A0A968GI78_9SPIO</name>
<evidence type="ECO:0000256" key="4">
    <source>
        <dbReference type="ARBA" id="ARBA00023136"/>
    </source>
</evidence>
<keyword evidence="3 5" id="KW-1133">Transmembrane helix</keyword>
<feature type="transmembrane region" description="Helical" evidence="5">
    <location>
        <begin position="88"/>
        <end position="111"/>
    </location>
</feature>
<reference evidence="6" key="1">
    <citation type="submission" date="2020-03" db="EMBL/GenBank/DDBJ databases">
        <title>Spirochaetal bacteria isolated from arthropods constitute a novel genus Entomospira genus novum within the order Spirochaetales.</title>
        <authorList>
            <person name="Grana-Miraglia L."/>
            <person name="Sikutova S."/>
            <person name="Fingerle V."/>
            <person name="Sing A."/>
            <person name="Castillo-Ramirez S."/>
            <person name="Margos G."/>
            <person name="Rudolf I."/>
        </authorList>
    </citation>
    <scope>NUCLEOTIDE SEQUENCE</scope>
    <source>
        <strain evidence="6">BR149</strain>
    </source>
</reference>
<comment type="caution">
    <text evidence="6">The sequence shown here is derived from an EMBL/GenBank/DDBJ whole genome shotgun (WGS) entry which is preliminary data.</text>
</comment>
<proteinExistence type="predicted"/>
<evidence type="ECO:0000313" key="7">
    <source>
        <dbReference type="Proteomes" id="UP000778951"/>
    </source>
</evidence>
<dbReference type="AlphaFoldDB" id="A0A968GI78"/>
<evidence type="ECO:0000256" key="2">
    <source>
        <dbReference type="ARBA" id="ARBA00022692"/>
    </source>
</evidence>
<dbReference type="EMBL" id="JAATLM010000001">
    <property type="protein sequence ID" value="NIZ69105.1"/>
    <property type="molecule type" value="Genomic_DNA"/>
</dbReference>
<feature type="transmembrane region" description="Helical" evidence="5">
    <location>
        <begin position="54"/>
        <end position="76"/>
    </location>
</feature>
<evidence type="ECO:0000256" key="3">
    <source>
        <dbReference type="ARBA" id="ARBA00022989"/>
    </source>
</evidence>
<organism evidence="6 7">
    <name type="scientific">Entomospira culicis</name>
    <dbReference type="NCBI Taxonomy" id="2719989"/>
    <lineage>
        <taxon>Bacteria</taxon>
        <taxon>Pseudomonadati</taxon>
        <taxon>Spirochaetota</taxon>
        <taxon>Spirochaetia</taxon>
        <taxon>Spirochaetales</taxon>
        <taxon>Spirochaetaceae</taxon>
        <taxon>Entomospira</taxon>
    </lineage>
</organism>
<sequence>MSVLDIVFITIFIVYTLRGLIIGLVSSSISILSKAAALFLAVGATPYLKFLTPFWIFWSIIFLFLALTMLIRMLFLKKNDEKISFFDRILGAIIGLLDAVFVGGLIAYFMMAFSPQWMDIVEASTIGDIFASYIHQAQSVVTL</sequence>
<protein>
    <recommendedName>
        <fullName evidence="8">Colicin V production protein</fullName>
    </recommendedName>
</protein>